<dbReference type="AlphaFoldDB" id="A0A6S6SDD1"/>
<organism evidence="1">
    <name type="scientific">uncultured Sulfurovum sp</name>
    <dbReference type="NCBI Taxonomy" id="269237"/>
    <lineage>
        <taxon>Bacteria</taxon>
        <taxon>Pseudomonadati</taxon>
        <taxon>Campylobacterota</taxon>
        <taxon>Epsilonproteobacteria</taxon>
        <taxon>Campylobacterales</taxon>
        <taxon>Sulfurovaceae</taxon>
        <taxon>Sulfurovum</taxon>
        <taxon>environmental samples</taxon>
    </lineage>
</organism>
<protein>
    <submittedName>
        <fullName evidence="1">Uncharacterized protein</fullName>
    </submittedName>
</protein>
<dbReference type="EMBL" id="CACVAR010000105">
    <property type="protein sequence ID" value="CAA6802699.1"/>
    <property type="molecule type" value="Genomic_DNA"/>
</dbReference>
<name>A0A6S6SDD1_9BACT</name>
<gene>
    <name evidence="1" type="ORF">HELGO_WM34239</name>
</gene>
<accession>A0A6S6SDD1</accession>
<proteinExistence type="predicted"/>
<evidence type="ECO:0000313" key="1">
    <source>
        <dbReference type="EMBL" id="CAA6802699.1"/>
    </source>
</evidence>
<reference evidence="1" key="1">
    <citation type="submission" date="2020-01" db="EMBL/GenBank/DDBJ databases">
        <authorList>
            <person name="Meier V. D."/>
            <person name="Meier V D."/>
        </authorList>
    </citation>
    <scope>NUCLEOTIDE SEQUENCE</scope>
    <source>
        <strain evidence="1">HLG_WM_MAG_03</strain>
    </source>
</reference>
<sequence>MYLFDTSLGIIAEYNSVPNAVSVGLAMRF</sequence>